<organism evidence="13 14">
    <name type="scientific">Candidatus Ryanbacteria bacterium RIFCSPHIGHO2_01_FULL_48_27</name>
    <dbReference type="NCBI Taxonomy" id="1802115"/>
    <lineage>
        <taxon>Bacteria</taxon>
        <taxon>Candidatus Ryaniibacteriota</taxon>
    </lineage>
</organism>
<comment type="caution">
    <text evidence="13">The sequence shown here is derived from an EMBL/GenBank/DDBJ whole genome shotgun (WGS) entry which is preliminary data.</text>
</comment>
<evidence type="ECO:0000256" key="2">
    <source>
        <dbReference type="ARBA" id="ARBA00006810"/>
    </source>
</evidence>
<gene>
    <name evidence="11" type="primary">atpB</name>
    <name evidence="13" type="ORF">A2756_02985</name>
</gene>
<evidence type="ECO:0000256" key="7">
    <source>
        <dbReference type="ARBA" id="ARBA00022989"/>
    </source>
</evidence>
<keyword evidence="5 11" id="KW-0812">Transmembrane</keyword>
<evidence type="ECO:0000256" key="3">
    <source>
        <dbReference type="ARBA" id="ARBA00022448"/>
    </source>
</evidence>
<evidence type="ECO:0000256" key="5">
    <source>
        <dbReference type="ARBA" id="ARBA00022692"/>
    </source>
</evidence>
<dbReference type="Proteomes" id="UP000177785">
    <property type="component" value="Unassembled WGS sequence"/>
</dbReference>
<keyword evidence="4 11" id="KW-0138">CF(0)</keyword>
<evidence type="ECO:0000256" key="12">
    <source>
        <dbReference type="RuleBase" id="RU000483"/>
    </source>
</evidence>
<dbReference type="EMBL" id="MHNL01000005">
    <property type="protein sequence ID" value="OGZ45847.1"/>
    <property type="molecule type" value="Genomic_DNA"/>
</dbReference>
<dbReference type="InterPro" id="IPR045082">
    <property type="entry name" value="ATP_syn_F0_a_bact/chloroplast"/>
</dbReference>
<dbReference type="InterPro" id="IPR035908">
    <property type="entry name" value="F0_ATP_A_sf"/>
</dbReference>
<evidence type="ECO:0000256" key="4">
    <source>
        <dbReference type="ARBA" id="ARBA00022547"/>
    </source>
</evidence>
<dbReference type="PANTHER" id="PTHR42823">
    <property type="entry name" value="ATP SYNTHASE SUBUNIT A, CHLOROPLASTIC"/>
    <property type="match status" value="1"/>
</dbReference>
<evidence type="ECO:0000256" key="6">
    <source>
        <dbReference type="ARBA" id="ARBA00022781"/>
    </source>
</evidence>
<comment type="subcellular location">
    <subcellularLocation>
        <location evidence="11 12">Cell membrane</location>
        <topology evidence="11 12">Multi-pass membrane protein</topology>
    </subcellularLocation>
    <subcellularLocation>
        <location evidence="1">Membrane</location>
        <topology evidence="1">Multi-pass membrane protein</topology>
    </subcellularLocation>
</comment>
<reference evidence="13 14" key="1">
    <citation type="journal article" date="2016" name="Nat. Commun.">
        <title>Thousands of microbial genomes shed light on interconnected biogeochemical processes in an aquifer system.</title>
        <authorList>
            <person name="Anantharaman K."/>
            <person name="Brown C.T."/>
            <person name="Hug L.A."/>
            <person name="Sharon I."/>
            <person name="Castelle C.J."/>
            <person name="Probst A.J."/>
            <person name="Thomas B.C."/>
            <person name="Singh A."/>
            <person name="Wilkins M.J."/>
            <person name="Karaoz U."/>
            <person name="Brodie E.L."/>
            <person name="Williams K.H."/>
            <person name="Hubbard S.S."/>
            <person name="Banfield J.F."/>
        </authorList>
    </citation>
    <scope>NUCLEOTIDE SEQUENCE [LARGE SCALE GENOMIC DNA]</scope>
</reference>
<dbReference type="GO" id="GO:0005886">
    <property type="term" value="C:plasma membrane"/>
    <property type="evidence" value="ECO:0007669"/>
    <property type="project" value="UniProtKB-SubCell"/>
</dbReference>
<dbReference type="InterPro" id="IPR000568">
    <property type="entry name" value="ATP_synth_F0_asu"/>
</dbReference>
<keyword evidence="6 11" id="KW-0375">Hydrogen ion transport</keyword>
<evidence type="ECO:0000256" key="9">
    <source>
        <dbReference type="ARBA" id="ARBA00023136"/>
    </source>
</evidence>
<dbReference type="InterPro" id="IPR023011">
    <property type="entry name" value="ATP_synth_F0_asu_AS"/>
</dbReference>
<protein>
    <recommendedName>
        <fullName evidence="11 12">ATP synthase subunit a</fullName>
    </recommendedName>
    <alternativeName>
        <fullName evidence="11">ATP synthase F0 sector subunit a</fullName>
    </alternativeName>
    <alternativeName>
        <fullName evidence="11">F-ATPase subunit 6</fullName>
    </alternativeName>
</protein>
<dbReference type="HAMAP" id="MF_01393">
    <property type="entry name" value="ATP_synth_a_bact"/>
    <property type="match status" value="1"/>
</dbReference>
<sequence length="252" mass="27874">MHEIFLNAEALFHFGFYTLTNAVFLTLLVVLLLVVGSVYASRRFALVPTGTQNFIEVGIEYFLDLLESIFGNRYTAEKYFPFIGTIFAFVLFSNWAGVLPGVGSVGFFEGEGAHRAFTPLLRSPASDLNFTLALAIVTVLATHVFALRELGFKVHAAKFFNVSGPIEFFVGILEFISEIAKIISFSFRLFGNVFAGEILLLVIAFLLPYVGSIPFFFLELFVGFIQAFVFAMLATVFTAIAITGHGTEAHER</sequence>
<keyword evidence="11" id="KW-1003">Cell membrane</keyword>
<comment type="similarity">
    <text evidence="2 11 12">Belongs to the ATPase A chain family.</text>
</comment>
<dbReference type="Gene3D" id="1.20.120.220">
    <property type="entry name" value="ATP synthase, F0 complex, subunit A"/>
    <property type="match status" value="1"/>
</dbReference>
<evidence type="ECO:0000313" key="13">
    <source>
        <dbReference type="EMBL" id="OGZ45847.1"/>
    </source>
</evidence>
<dbReference type="CDD" id="cd00310">
    <property type="entry name" value="ATP-synt_Fo_a_6"/>
    <property type="match status" value="1"/>
</dbReference>
<dbReference type="NCBIfam" id="TIGR01131">
    <property type="entry name" value="ATP_synt_6_or_A"/>
    <property type="match status" value="1"/>
</dbReference>
<evidence type="ECO:0000256" key="11">
    <source>
        <dbReference type="HAMAP-Rule" id="MF_01393"/>
    </source>
</evidence>
<keyword evidence="3 11" id="KW-0813">Transport</keyword>
<dbReference type="PANTHER" id="PTHR42823:SF3">
    <property type="entry name" value="ATP SYNTHASE SUBUNIT A, CHLOROPLASTIC"/>
    <property type="match status" value="1"/>
</dbReference>
<dbReference type="STRING" id="1802115.A2756_02985"/>
<feature type="transmembrane region" description="Helical" evidence="11">
    <location>
        <begin position="79"/>
        <end position="108"/>
    </location>
</feature>
<dbReference type="GO" id="GO:0045259">
    <property type="term" value="C:proton-transporting ATP synthase complex"/>
    <property type="evidence" value="ECO:0007669"/>
    <property type="project" value="UniProtKB-KW"/>
</dbReference>
<feature type="transmembrane region" description="Helical" evidence="11">
    <location>
        <begin position="128"/>
        <end position="147"/>
    </location>
</feature>
<feature type="transmembrane region" description="Helical" evidence="11">
    <location>
        <begin position="189"/>
        <end position="210"/>
    </location>
</feature>
<evidence type="ECO:0000256" key="10">
    <source>
        <dbReference type="ARBA" id="ARBA00023310"/>
    </source>
</evidence>
<keyword evidence="8 11" id="KW-0406">Ion transport</keyword>
<dbReference type="AlphaFoldDB" id="A0A1G2G6M5"/>
<dbReference type="PRINTS" id="PR00123">
    <property type="entry name" value="ATPASEA"/>
</dbReference>
<keyword evidence="9 11" id="KW-0472">Membrane</keyword>
<dbReference type="GO" id="GO:0046933">
    <property type="term" value="F:proton-transporting ATP synthase activity, rotational mechanism"/>
    <property type="evidence" value="ECO:0007669"/>
    <property type="project" value="UniProtKB-UniRule"/>
</dbReference>
<dbReference type="GO" id="GO:0042777">
    <property type="term" value="P:proton motive force-driven plasma membrane ATP synthesis"/>
    <property type="evidence" value="ECO:0007669"/>
    <property type="project" value="TreeGrafter"/>
</dbReference>
<dbReference type="Pfam" id="PF00119">
    <property type="entry name" value="ATP-synt_A"/>
    <property type="match status" value="1"/>
</dbReference>
<dbReference type="PROSITE" id="PS00449">
    <property type="entry name" value="ATPASE_A"/>
    <property type="match status" value="1"/>
</dbReference>
<accession>A0A1G2G6M5</accession>
<keyword evidence="7 11" id="KW-1133">Transmembrane helix</keyword>
<evidence type="ECO:0000256" key="8">
    <source>
        <dbReference type="ARBA" id="ARBA00023065"/>
    </source>
</evidence>
<feature type="transmembrane region" description="Helical" evidence="11">
    <location>
        <begin position="12"/>
        <end position="35"/>
    </location>
</feature>
<evidence type="ECO:0000256" key="1">
    <source>
        <dbReference type="ARBA" id="ARBA00004141"/>
    </source>
</evidence>
<proteinExistence type="inferred from homology"/>
<keyword evidence="10 11" id="KW-0066">ATP synthesis</keyword>
<dbReference type="SUPFAM" id="SSF81336">
    <property type="entry name" value="F1F0 ATP synthase subunit A"/>
    <property type="match status" value="1"/>
</dbReference>
<evidence type="ECO:0000313" key="14">
    <source>
        <dbReference type="Proteomes" id="UP000177785"/>
    </source>
</evidence>
<comment type="function">
    <text evidence="11 12">Key component of the proton channel; it plays a direct role in the translocation of protons across the membrane.</text>
</comment>
<name>A0A1G2G6M5_9BACT</name>
<feature type="transmembrane region" description="Helical" evidence="11">
    <location>
        <begin position="216"/>
        <end position="242"/>
    </location>
</feature>